<gene>
    <name evidence="1" type="ORF">COS11_06405</name>
</gene>
<dbReference type="AlphaFoldDB" id="A0A2M7E7B3"/>
<protein>
    <submittedName>
        <fullName evidence="1">Uncharacterized protein</fullName>
    </submittedName>
</protein>
<reference evidence="2" key="1">
    <citation type="submission" date="2017-09" db="EMBL/GenBank/DDBJ databases">
        <title>Depth-based differentiation of microbial function through sediment-hosted aquifers and enrichment of novel symbionts in the deep terrestrial subsurface.</title>
        <authorList>
            <person name="Probst A.J."/>
            <person name="Ladd B."/>
            <person name="Jarett J.K."/>
            <person name="Geller-Mcgrath D.E."/>
            <person name="Sieber C.M.K."/>
            <person name="Emerson J.B."/>
            <person name="Anantharaman K."/>
            <person name="Thomas B.C."/>
            <person name="Malmstrom R."/>
            <person name="Stieglmeier M."/>
            <person name="Klingl A."/>
            <person name="Woyke T."/>
            <person name="Ryan C.M."/>
            <person name="Banfield J.F."/>
        </authorList>
    </citation>
    <scope>NUCLEOTIDE SEQUENCE [LARGE SCALE GENOMIC DNA]</scope>
</reference>
<organism evidence="1 2">
    <name type="scientific">bacterium (Candidatus Ratteibacteria) CG01_land_8_20_14_3_00_40_19</name>
    <dbReference type="NCBI Taxonomy" id="2014290"/>
    <lineage>
        <taxon>Bacteria</taxon>
        <taxon>Candidatus Ratteibacteria</taxon>
    </lineage>
</organism>
<evidence type="ECO:0000313" key="1">
    <source>
        <dbReference type="EMBL" id="PIV63632.1"/>
    </source>
</evidence>
<name>A0A2M7E7B3_9BACT</name>
<proteinExistence type="predicted"/>
<comment type="caution">
    <text evidence="1">The sequence shown here is derived from an EMBL/GenBank/DDBJ whole genome shotgun (WGS) entry which is preliminary data.</text>
</comment>
<accession>A0A2M7E7B3</accession>
<dbReference type="Proteomes" id="UP000228886">
    <property type="component" value="Unassembled WGS sequence"/>
</dbReference>
<sequence>MPILIFTITDLFYHRFKTIDKNNLLSLSMTYIIKKKGGRMAKKKVAKKKAAKKKKVCCK</sequence>
<dbReference type="EMBL" id="PETL01000304">
    <property type="protein sequence ID" value="PIV63632.1"/>
    <property type="molecule type" value="Genomic_DNA"/>
</dbReference>
<evidence type="ECO:0000313" key="2">
    <source>
        <dbReference type="Proteomes" id="UP000228886"/>
    </source>
</evidence>